<dbReference type="AlphaFoldDB" id="A0AAD8AFF8"/>
<sequence>ISNPSESALPVTVEKVSLRTFIPILTFKIINILIPLTNMIITRHDCCCTNAILAVSSGSQTMISIFSVPLNNLTNFTTTGTLDKMDAPKVSLDDIGMSLRRFGVADYVVFVLMLVICALIGVYYGFFAGKSQTAADYLMGGRNMQTFPVALSLIASFISGITLLGVPTEIYLYGTQYLYCIFTVLCMGVAVSTAYLPVFHDLKLTSTYEVIISLVLIYYNYYNLLLFSFYLERRFNKKVRLFGSFLIVVCYIHTKIVYFFFVLFYYYCCMFFSFFFFQMLWLPIVIYVPALAFNQVTGINVHIITPAVCIVCIFYTCVGGLKAVVWTDVVQTLIMFAAMILVMVKGTIDIGGLGVVWNRNYDSGRIEAPNFSPDPTVRHSILTLLVGGFFWWLQVNAVNQNMIQRYLTLPNMHLARIALAIFVVGAITFLSVCGYCGLLIFATYYDCDPLTTKLASAKDQLLPLLVMDTLKGLPGLPGLFVAGVFSAALSSLSTGLNSMAAVLLEDFCKIFLKSRMNARRTNIFLKTVVVVLGAICVALVFVVEKLGAVLQMSMSLSGMSNGPSLGLFSMGTLSETVEGKGAFIGGIGGLGFMTWITLGTQAAIAAGDISFETKPLTVDGCKYDFGTASSMSAVVNSTVPLHKGEVFILYQMSYLWYTLLGAVVSMLIGLVASFLTTPINPASIDRMLVSPVIRRFLPKKQNLQDNTLKNHKCKKSRDMIYANKNCWRAFCALWHDNTHPAQGYRGMVRPNNCAYSSVQIVASSS</sequence>
<dbReference type="PANTHER" id="PTHR42985:SF5">
    <property type="entry name" value="FI02094P-RELATED"/>
    <property type="match status" value="1"/>
</dbReference>
<dbReference type="InterPro" id="IPR038377">
    <property type="entry name" value="Na/Glc_symporter_sf"/>
</dbReference>
<dbReference type="GO" id="GO:0015293">
    <property type="term" value="F:symporter activity"/>
    <property type="evidence" value="ECO:0007669"/>
    <property type="project" value="TreeGrafter"/>
</dbReference>
<evidence type="ECO:0000313" key="13">
    <source>
        <dbReference type="EMBL" id="KAJ9598086.1"/>
    </source>
</evidence>
<name>A0AAD8AFF8_DIPPU</name>
<feature type="non-terminal residue" evidence="13">
    <location>
        <position position="1"/>
    </location>
</feature>
<evidence type="ECO:0008006" key="15">
    <source>
        <dbReference type="Google" id="ProtNLM"/>
    </source>
</evidence>
<keyword evidence="7" id="KW-0915">Sodium</keyword>
<dbReference type="InterPro" id="IPR001734">
    <property type="entry name" value="Na/solute_symporter"/>
</dbReference>
<organism evidence="13 14">
    <name type="scientific">Diploptera punctata</name>
    <name type="common">Pacific beetle cockroach</name>
    <dbReference type="NCBI Taxonomy" id="6984"/>
    <lineage>
        <taxon>Eukaryota</taxon>
        <taxon>Metazoa</taxon>
        <taxon>Ecdysozoa</taxon>
        <taxon>Arthropoda</taxon>
        <taxon>Hexapoda</taxon>
        <taxon>Insecta</taxon>
        <taxon>Pterygota</taxon>
        <taxon>Neoptera</taxon>
        <taxon>Polyneoptera</taxon>
        <taxon>Dictyoptera</taxon>
        <taxon>Blattodea</taxon>
        <taxon>Blaberoidea</taxon>
        <taxon>Blaberidae</taxon>
        <taxon>Diplopterinae</taxon>
        <taxon>Diploptera</taxon>
    </lineage>
</organism>
<dbReference type="Gene3D" id="1.20.1730.10">
    <property type="entry name" value="Sodium/glucose cotransporter"/>
    <property type="match status" value="1"/>
</dbReference>
<evidence type="ECO:0000256" key="11">
    <source>
        <dbReference type="RuleBase" id="RU362091"/>
    </source>
</evidence>
<keyword evidence="8" id="KW-0406">Ion transport</keyword>
<dbReference type="PANTHER" id="PTHR42985">
    <property type="entry name" value="SODIUM-COUPLED MONOCARBOXYLATE TRANSPORTER"/>
    <property type="match status" value="1"/>
</dbReference>
<dbReference type="InterPro" id="IPR051163">
    <property type="entry name" value="Sodium:Solute_Symporter_SSF"/>
</dbReference>
<keyword evidence="4" id="KW-1003">Cell membrane</keyword>
<dbReference type="Pfam" id="PF00474">
    <property type="entry name" value="SSF"/>
    <property type="match status" value="2"/>
</dbReference>
<feature type="transmembrane region" description="Helical" evidence="12">
    <location>
        <begin position="377"/>
        <end position="393"/>
    </location>
</feature>
<evidence type="ECO:0000256" key="7">
    <source>
        <dbReference type="ARBA" id="ARBA00023053"/>
    </source>
</evidence>
<evidence type="ECO:0000256" key="3">
    <source>
        <dbReference type="ARBA" id="ARBA00022448"/>
    </source>
</evidence>
<dbReference type="EMBL" id="JASPKZ010001358">
    <property type="protein sequence ID" value="KAJ9598086.1"/>
    <property type="molecule type" value="Genomic_DNA"/>
</dbReference>
<keyword evidence="9 12" id="KW-0472">Membrane</keyword>
<dbReference type="GO" id="GO:0006814">
    <property type="term" value="P:sodium ion transport"/>
    <property type="evidence" value="ECO:0007669"/>
    <property type="project" value="UniProtKB-KW"/>
</dbReference>
<accession>A0AAD8AFF8</accession>
<feature type="transmembrane region" description="Helical" evidence="12">
    <location>
        <begin position="299"/>
        <end position="321"/>
    </location>
</feature>
<evidence type="ECO:0000256" key="5">
    <source>
        <dbReference type="ARBA" id="ARBA00022692"/>
    </source>
</evidence>
<keyword evidence="14" id="KW-1185">Reference proteome</keyword>
<dbReference type="Proteomes" id="UP001233999">
    <property type="component" value="Unassembled WGS sequence"/>
</dbReference>
<evidence type="ECO:0000256" key="6">
    <source>
        <dbReference type="ARBA" id="ARBA00022989"/>
    </source>
</evidence>
<keyword evidence="3" id="KW-0813">Transport</keyword>
<reference evidence="13" key="2">
    <citation type="submission" date="2023-05" db="EMBL/GenBank/DDBJ databases">
        <authorList>
            <person name="Fouks B."/>
        </authorList>
    </citation>
    <scope>NUCLEOTIDE SEQUENCE</scope>
    <source>
        <strain evidence="13">Stay&amp;Tobe</strain>
        <tissue evidence="13">Testes</tissue>
    </source>
</reference>
<feature type="transmembrane region" description="Helical" evidence="12">
    <location>
        <begin position="479"/>
        <end position="503"/>
    </location>
</feature>
<dbReference type="NCBIfam" id="TIGR00813">
    <property type="entry name" value="sss"/>
    <property type="match status" value="1"/>
</dbReference>
<evidence type="ECO:0000313" key="14">
    <source>
        <dbReference type="Proteomes" id="UP001233999"/>
    </source>
</evidence>
<feature type="transmembrane region" description="Helical" evidence="12">
    <location>
        <begin position="20"/>
        <end position="41"/>
    </location>
</feature>
<feature type="transmembrane region" description="Helical" evidence="12">
    <location>
        <begin position="147"/>
        <end position="164"/>
    </location>
</feature>
<feature type="transmembrane region" description="Helical" evidence="12">
    <location>
        <begin position="523"/>
        <end position="543"/>
    </location>
</feature>
<evidence type="ECO:0000256" key="12">
    <source>
        <dbReference type="SAM" id="Phobius"/>
    </source>
</evidence>
<keyword evidence="6 12" id="KW-1133">Transmembrane helix</keyword>
<feature type="transmembrane region" description="Helical" evidence="12">
    <location>
        <begin position="210"/>
        <end position="230"/>
    </location>
</feature>
<gene>
    <name evidence="13" type="ORF">L9F63_026809</name>
</gene>
<evidence type="ECO:0000256" key="9">
    <source>
        <dbReference type="ARBA" id="ARBA00023136"/>
    </source>
</evidence>
<feature type="transmembrane region" description="Helical" evidence="12">
    <location>
        <begin position="107"/>
        <end position="126"/>
    </location>
</feature>
<evidence type="ECO:0000256" key="10">
    <source>
        <dbReference type="ARBA" id="ARBA00023201"/>
    </source>
</evidence>
<feature type="transmembrane region" description="Helical" evidence="12">
    <location>
        <begin position="176"/>
        <end position="198"/>
    </location>
</feature>
<evidence type="ECO:0000256" key="4">
    <source>
        <dbReference type="ARBA" id="ARBA00022475"/>
    </source>
</evidence>
<feature type="transmembrane region" description="Helical" evidence="12">
    <location>
        <begin position="549"/>
        <end position="570"/>
    </location>
</feature>
<feature type="transmembrane region" description="Helical" evidence="12">
    <location>
        <begin position="654"/>
        <end position="677"/>
    </location>
</feature>
<evidence type="ECO:0000256" key="8">
    <source>
        <dbReference type="ARBA" id="ARBA00023065"/>
    </source>
</evidence>
<feature type="non-terminal residue" evidence="13">
    <location>
        <position position="765"/>
    </location>
</feature>
<proteinExistence type="inferred from homology"/>
<evidence type="ECO:0000256" key="1">
    <source>
        <dbReference type="ARBA" id="ARBA00004651"/>
    </source>
</evidence>
<reference evidence="13" key="1">
    <citation type="journal article" date="2023" name="IScience">
        <title>Live-bearing cockroach genome reveals convergent evolutionary mechanisms linked to viviparity in insects and beyond.</title>
        <authorList>
            <person name="Fouks B."/>
            <person name="Harrison M.C."/>
            <person name="Mikhailova A.A."/>
            <person name="Marchal E."/>
            <person name="English S."/>
            <person name="Carruthers M."/>
            <person name="Jennings E.C."/>
            <person name="Chiamaka E.L."/>
            <person name="Frigard R.A."/>
            <person name="Pippel M."/>
            <person name="Attardo G.M."/>
            <person name="Benoit J.B."/>
            <person name="Bornberg-Bauer E."/>
            <person name="Tobe S.S."/>
        </authorList>
    </citation>
    <scope>NUCLEOTIDE SEQUENCE</scope>
    <source>
        <strain evidence="13">Stay&amp;Tobe</strain>
    </source>
</reference>
<comment type="subcellular location">
    <subcellularLocation>
        <location evidence="1">Cell membrane</location>
        <topology evidence="1">Multi-pass membrane protein</topology>
    </subcellularLocation>
</comment>
<keyword evidence="10" id="KW-0739">Sodium transport</keyword>
<dbReference type="CDD" id="cd11492">
    <property type="entry name" value="SLC5sbd_NIS-SMVT"/>
    <property type="match status" value="1"/>
</dbReference>
<feature type="transmembrane region" description="Helical" evidence="12">
    <location>
        <begin position="333"/>
        <end position="357"/>
    </location>
</feature>
<keyword evidence="5 12" id="KW-0812">Transmembrane</keyword>
<dbReference type="GO" id="GO:0005886">
    <property type="term" value="C:plasma membrane"/>
    <property type="evidence" value="ECO:0007669"/>
    <property type="project" value="UniProtKB-SubCell"/>
</dbReference>
<feature type="transmembrane region" description="Helical" evidence="12">
    <location>
        <begin position="582"/>
        <end position="606"/>
    </location>
</feature>
<comment type="caution">
    <text evidence="13">The sequence shown here is derived from an EMBL/GenBank/DDBJ whole genome shotgun (WGS) entry which is preliminary data.</text>
</comment>
<protein>
    <recommendedName>
        <fullName evidence="15">Sodium-coupled monocarboxylate transporter 1</fullName>
    </recommendedName>
</protein>
<evidence type="ECO:0000256" key="2">
    <source>
        <dbReference type="ARBA" id="ARBA00006434"/>
    </source>
</evidence>
<dbReference type="PROSITE" id="PS50283">
    <property type="entry name" value="NA_SOLUT_SYMP_3"/>
    <property type="match status" value="1"/>
</dbReference>
<feature type="transmembrane region" description="Helical" evidence="12">
    <location>
        <begin position="414"/>
        <end position="445"/>
    </location>
</feature>
<comment type="similarity">
    <text evidence="2 11">Belongs to the sodium:solute symporter (SSF) (TC 2.A.21) family.</text>
</comment>